<keyword evidence="1" id="KW-0812">Transmembrane</keyword>
<feature type="transmembrane region" description="Helical" evidence="1">
    <location>
        <begin position="6"/>
        <end position="25"/>
    </location>
</feature>
<feature type="transmembrane region" description="Helical" evidence="1">
    <location>
        <begin position="77"/>
        <end position="100"/>
    </location>
</feature>
<protein>
    <submittedName>
        <fullName evidence="2">Uncharacterized protein</fullName>
    </submittedName>
</protein>
<proteinExistence type="predicted"/>
<name>A0A8D8PNJ0_9HEMI</name>
<evidence type="ECO:0000313" key="2">
    <source>
        <dbReference type="EMBL" id="CAG6609502.1"/>
    </source>
</evidence>
<evidence type="ECO:0000256" key="1">
    <source>
        <dbReference type="SAM" id="Phobius"/>
    </source>
</evidence>
<dbReference type="EMBL" id="HBUF01014844">
    <property type="protein sequence ID" value="CAG6609502.1"/>
    <property type="molecule type" value="Transcribed_RNA"/>
</dbReference>
<reference evidence="2" key="1">
    <citation type="submission" date="2021-05" db="EMBL/GenBank/DDBJ databases">
        <authorList>
            <person name="Alioto T."/>
            <person name="Alioto T."/>
            <person name="Gomez Garrido J."/>
        </authorList>
    </citation>
    <scope>NUCLEOTIDE SEQUENCE</scope>
</reference>
<keyword evidence="1" id="KW-0472">Membrane</keyword>
<accession>A0A8D8PNJ0</accession>
<keyword evidence="1" id="KW-1133">Transmembrane helix</keyword>
<organism evidence="2">
    <name type="scientific">Cacopsylla melanoneura</name>
    <dbReference type="NCBI Taxonomy" id="428564"/>
    <lineage>
        <taxon>Eukaryota</taxon>
        <taxon>Metazoa</taxon>
        <taxon>Ecdysozoa</taxon>
        <taxon>Arthropoda</taxon>
        <taxon>Hexapoda</taxon>
        <taxon>Insecta</taxon>
        <taxon>Pterygota</taxon>
        <taxon>Neoptera</taxon>
        <taxon>Paraneoptera</taxon>
        <taxon>Hemiptera</taxon>
        <taxon>Sternorrhyncha</taxon>
        <taxon>Psylloidea</taxon>
        <taxon>Psyllidae</taxon>
        <taxon>Psyllinae</taxon>
        <taxon>Cacopsylla</taxon>
    </lineage>
</organism>
<feature type="transmembrane region" description="Helical" evidence="1">
    <location>
        <begin position="37"/>
        <end position="57"/>
    </location>
</feature>
<sequence length="129" mass="15042">MSHFIFLGFFFLLHMLYTLLVLSSFPQSQHPSIPLHVSYFCYIILLSFFFISCRVRSIPLFTFPPPLFHVVFTQFLFTFPLLLLFLVVFTQFLSSLFHLFTARSHGFHLSSSPVSLFYHTLANRSGYAS</sequence>
<dbReference type="AlphaFoldDB" id="A0A8D8PNJ0"/>